<reference evidence="3" key="2">
    <citation type="submission" date="2013-04" db="UniProtKB">
        <authorList>
            <consortium name="EnsemblPlants"/>
        </authorList>
    </citation>
    <scope>IDENTIFICATION</scope>
</reference>
<reference evidence="3" key="1">
    <citation type="journal article" date="2013" name="Nat. Commun.">
        <title>Whole-genome sequencing of Oryza brachyantha reveals mechanisms underlying Oryza genome evolution.</title>
        <authorList>
            <person name="Chen J."/>
            <person name="Huang Q."/>
            <person name="Gao D."/>
            <person name="Wang J."/>
            <person name="Lang Y."/>
            <person name="Liu T."/>
            <person name="Li B."/>
            <person name="Bai Z."/>
            <person name="Luis Goicoechea J."/>
            <person name="Liang C."/>
            <person name="Chen C."/>
            <person name="Zhang W."/>
            <person name="Sun S."/>
            <person name="Liao Y."/>
            <person name="Zhang X."/>
            <person name="Yang L."/>
            <person name="Song C."/>
            <person name="Wang M."/>
            <person name="Shi J."/>
            <person name="Liu G."/>
            <person name="Liu J."/>
            <person name="Zhou H."/>
            <person name="Zhou W."/>
            <person name="Yu Q."/>
            <person name="An N."/>
            <person name="Chen Y."/>
            <person name="Cai Q."/>
            <person name="Wang B."/>
            <person name="Liu B."/>
            <person name="Min J."/>
            <person name="Huang Y."/>
            <person name="Wu H."/>
            <person name="Li Z."/>
            <person name="Zhang Y."/>
            <person name="Yin Y."/>
            <person name="Song W."/>
            <person name="Jiang J."/>
            <person name="Jackson S.A."/>
            <person name="Wing R.A."/>
            <person name="Wang J."/>
            <person name="Chen M."/>
        </authorList>
    </citation>
    <scope>NUCLEOTIDE SEQUENCE [LARGE SCALE GENOMIC DNA]</scope>
    <source>
        <strain evidence="3">cv. IRGC 101232</strain>
    </source>
</reference>
<dbReference type="AlphaFoldDB" id="J3MUW1"/>
<evidence type="ECO:0000256" key="1">
    <source>
        <dbReference type="SAM" id="MobiDB-lite"/>
    </source>
</evidence>
<dbReference type="EnsemblPlants" id="OB08G28920.1">
    <property type="protein sequence ID" value="OB08G28920.1"/>
    <property type="gene ID" value="OB08G28920"/>
</dbReference>
<keyword evidence="4" id="KW-1185">Reference proteome</keyword>
<sequence>MSLDSCNAIYAKRFYERGLSKVARESTDADEVESTSCLLCKHKLLLLVIMVCISVADCQHVHRSALDYFLAVVIVVAVVIAARLLICAVARCLVHNVAGAVQHHHHHHSPTTTDVDDDDVEMWGAGTGPAAMYRHAQQASQQQERRPEPAEPPRAGRAVAE</sequence>
<dbReference type="HOGENOM" id="CLU_139414_0_0_1"/>
<dbReference type="Proteomes" id="UP000006038">
    <property type="component" value="Chromosome 8"/>
</dbReference>
<evidence type="ECO:0000256" key="2">
    <source>
        <dbReference type="SAM" id="Phobius"/>
    </source>
</evidence>
<keyword evidence="2" id="KW-1133">Transmembrane helix</keyword>
<dbReference type="Gramene" id="OB08G28920.1">
    <property type="protein sequence ID" value="OB08G28920.1"/>
    <property type="gene ID" value="OB08G28920"/>
</dbReference>
<evidence type="ECO:0000313" key="4">
    <source>
        <dbReference type="Proteomes" id="UP000006038"/>
    </source>
</evidence>
<keyword evidence="2" id="KW-0472">Membrane</keyword>
<organism evidence="3">
    <name type="scientific">Oryza brachyantha</name>
    <name type="common">malo sina</name>
    <dbReference type="NCBI Taxonomy" id="4533"/>
    <lineage>
        <taxon>Eukaryota</taxon>
        <taxon>Viridiplantae</taxon>
        <taxon>Streptophyta</taxon>
        <taxon>Embryophyta</taxon>
        <taxon>Tracheophyta</taxon>
        <taxon>Spermatophyta</taxon>
        <taxon>Magnoliopsida</taxon>
        <taxon>Liliopsida</taxon>
        <taxon>Poales</taxon>
        <taxon>Poaceae</taxon>
        <taxon>BOP clade</taxon>
        <taxon>Oryzoideae</taxon>
        <taxon>Oryzeae</taxon>
        <taxon>Oryzinae</taxon>
        <taxon>Oryza</taxon>
    </lineage>
</organism>
<feature type="transmembrane region" description="Helical" evidence="2">
    <location>
        <begin position="44"/>
        <end position="62"/>
    </location>
</feature>
<feature type="region of interest" description="Disordered" evidence="1">
    <location>
        <begin position="103"/>
        <end position="161"/>
    </location>
</feature>
<keyword evidence="2" id="KW-0812">Transmembrane</keyword>
<dbReference type="eggNOG" id="ENOG502R3T4">
    <property type="taxonomic scope" value="Eukaryota"/>
</dbReference>
<protein>
    <submittedName>
        <fullName evidence="3">Uncharacterized protein</fullName>
    </submittedName>
</protein>
<feature type="transmembrane region" description="Helical" evidence="2">
    <location>
        <begin position="68"/>
        <end position="86"/>
    </location>
</feature>
<proteinExistence type="predicted"/>
<evidence type="ECO:0000313" key="3">
    <source>
        <dbReference type="EnsemblPlants" id="OB08G28920.1"/>
    </source>
</evidence>
<name>J3MUW1_ORYBR</name>
<accession>J3MUW1</accession>